<comment type="caution">
    <text evidence="1">The sequence shown here is derived from an EMBL/GenBank/DDBJ whole genome shotgun (WGS) entry which is preliminary data.</text>
</comment>
<dbReference type="VEuPathDB" id="FungiDB:VP01_3068g2"/>
<sequence>VSCIFEGEWSHKLISNPKTVHSMCLKLEAENFGVTIFVSDWLIKEGDHQANWPNSAPCNFHNSMTSLLVGLLIFGNLKLLFNSYFAPGQPYSSLSSL</sequence>
<dbReference type="AlphaFoldDB" id="A0A0L6UZS1"/>
<reference evidence="1 2" key="1">
    <citation type="submission" date="2015-08" db="EMBL/GenBank/DDBJ databases">
        <title>Next Generation Sequencing and Analysis of the Genome of Puccinia sorghi L Schw, the Causal Agent of Maize Common Rust.</title>
        <authorList>
            <person name="Rochi L."/>
            <person name="Burguener G."/>
            <person name="Darino M."/>
            <person name="Turjanski A."/>
            <person name="Kreff E."/>
            <person name="Dieguez M.J."/>
            <person name="Sacco F."/>
        </authorList>
    </citation>
    <scope>NUCLEOTIDE SEQUENCE [LARGE SCALE GENOMIC DNA]</scope>
    <source>
        <strain evidence="1 2">RO10H11247</strain>
    </source>
</reference>
<keyword evidence="2" id="KW-1185">Reference proteome</keyword>
<gene>
    <name evidence="1" type="ORF">VP01_3068g2</name>
</gene>
<dbReference type="EMBL" id="LAVV01008022">
    <property type="protein sequence ID" value="KNZ54033.1"/>
    <property type="molecule type" value="Genomic_DNA"/>
</dbReference>
<organism evidence="1 2">
    <name type="scientific">Puccinia sorghi</name>
    <dbReference type="NCBI Taxonomy" id="27349"/>
    <lineage>
        <taxon>Eukaryota</taxon>
        <taxon>Fungi</taxon>
        <taxon>Dikarya</taxon>
        <taxon>Basidiomycota</taxon>
        <taxon>Pucciniomycotina</taxon>
        <taxon>Pucciniomycetes</taxon>
        <taxon>Pucciniales</taxon>
        <taxon>Pucciniaceae</taxon>
        <taxon>Puccinia</taxon>
    </lineage>
</organism>
<evidence type="ECO:0000313" key="1">
    <source>
        <dbReference type="EMBL" id="KNZ54033.1"/>
    </source>
</evidence>
<name>A0A0L6UZS1_9BASI</name>
<evidence type="ECO:0000313" key="2">
    <source>
        <dbReference type="Proteomes" id="UP000037035"/>
    </source>
</evidence>
<accession>A0A0L6UZS1</accession>
<dbReference type="Proteomes" id="UP000037035">
    <property type="component" value="Unassembled WGS sequence"/>
</dbReference>
<proteinExistence type="predicted"/>
<feature type="non-terminal residue" evidence="1">
    <location>
        <position position="1"/>
    </location>
</feature>
<protein>
    <submittedName>
        <fullName evidence="1">ATP synthase subunit alpha, mitochondrial</fullName>
    </submittedName>
</protein>